<protein>
    <submittedName>
        <fullName evidence="1">Uncharacterized protein</fullName>
    </submittedName>
</protein>
<reference evidence="1" key="1">
    <citation type="submission" date="2018-05" db="EMBL/GenBank/DDBJ databases">
        <authorList>
            <person name="Lanie J.A."/>
            <person name="Ng W.-L."/>
            <person name="Kazmierczak K.M."/>
            <person name="Andrzejewski T.M."/>
            <person name="Davidsen T.M."/>
            <person name="Wayne K.J."/>
            <person name="Tettelin H."/>
            <person name="Glass J.I."/>
            <person name="Rusch D."/>
            <person name="Podicherti R."/>
            <person name="Tsui H.-C.T."/>
            <person name="Winkler M.E."/>
        </authorList>
    </citation>
    <scope>NUCLEOTIDE SEQUENCE</scope>
</reference>
<proteinExistence type="predicted"/>
<organism evidence="1">
    <name type="scientific">marine metagenome</name>
    <dbReference type="NCBI Taxonomy" id="408172"/>
    <lineage>
        <taxon>unclassified sequences</taxon>
        <taxon>metagenomes</taxon>
        <taxon>ecological metagenomes</taxon>
    </lineage>
</organism>
<dbReference type="Gene3D" id="2.60.40.1120">
    <property type="entry name" value="Carboxypeptidase-like, regulatory domain"/>
    <property type="match status" value="1"/>
</dbReference>
<dbReference type="InterPro" id="IPR008969">
    <property type="entry name" value="CarboxyPept-like_regulatory"/>
</dbReference>
<accession>A0A382SZ71</accession>
<gene>
    <name evidence="1" type="ORF">METZ01_LOCUS367716</name>
</gene>
<evidence type="ECO:0000313" key="1">
    <source>
        <dbReference type="EMBL" id="SVD14862.1"/>
    </source>
</evidence>
<dbReference type="EMBL" id="UINC01132499">
    <property type="protein sequence ID" value="SVD14862.1"/>
    <property type="molecule type" value="Genomic_DNA"/>
</dbReference>
<dbReference type="AlphaFoldDB" id="A0A382SZ71"/>
<sequence>MIKQKPLLIFAFILLFSGCASVAIQVVDSEGKPIDALELELLNNEGNTIAIAAPEGGGIYKISKNDISSDSFFVAIKSTEEYFPLEKRLSTSDKSNKLKLEDRMTAIVGYVLSDTEDTTPLGNCRVSTLPETIEATTDNTGKFLLKSEQFEEIQYTVFISKTNYMEGSTTFTPHDNEVDTLYQAIFLKPILKEKIKIDGTGITVPFGA</sequence>
<name>A0A382SZ71_9ZZZZ</name>
<dbReference type="PROSITE" id="PS51257">
    <property type="entry name" value="PROKAR_LIPOPROTEIN"/>
    <property type="match status" value="1"/>
</dbReference>
<dbReference type="SUPFAM" id="SSF49464">
    <property type="entry name" value="Carboxypeptidase regulatory domain-like"/>
    <property type="match status" value="1"/>
</dbReference>
<feature type="non-terminal residue" evidence="1">
    <location>
        <position position="208"/>
    </location>
</feature>